<sequence length="337" mass="36452">MGVNALNLKQSNIHTVLWALRSCKTSTTKALAQMTGLSFATVGNILNALVETGEVLLGEQVASAGGRPSQTYTFHAEFAHILAVSARVQHGEHTIQACVGNLYGEVVWEIRQSFDTIRLASLEEMVEASMQQYPTIRLLSVALPGVEHSGRILLNDYEELVGVPFQEHFQEKYGLPVILENDVNAAVMGHCRAAEPSSVTVGIYFPQTFPPGAGIMINGSILKGARGFAGEVALLDLGIDWLAVDYGNPEEVGSAITRLIGMLCGILNPDQVVLYGEFFSPAVVESIHRSIPVLAVRYIFPSLNYTADLNADIIGGLMELAISAYCKNNFNVKQAMI</sequence>
<evidence type="ECO:0000313" key="2">
    <source>
        <dbReference type="Proteomes" id="UP001631969"/>
    </source>
</evidence>
<proteinExistence type="predicted"/>
<dbReference type="Proteomes" id="UP001631969">
    <property type="component" value="Unassembled WGS sequence"/>
</dbReference>
<organism evidence="1 2">
    <name type="scientific">Paenibacillus mesotrionivorans</name>
    <dbReference type="NCBI Taxonomy" id="3160968"/>
    <lineage>
        <taxon>Bacteria</taxon>
        <taxon>Bacillati</taxon>
        <taxon>Bacillota</taxon>
        <taxon>Bacilli</taxon>
        <taxon>Bacillales</taxon>
        <taxon>Paenibacillaceae</taxon>
        <taxon>Paenibacillus</taxon>
    </lineage>
</organism>
<dbReference type="EMBL" id="JBJURJ010000001">
    <property type="protein sequence ID" value="MFM9326823.1"/>
    <property type="molecule type" value="Genomic_DNA"/>
</dbReference>
<comment type="caution">
    <text evidence="1">The sequence shown here is derived from an EMBL/GenBank/DDBJ whole genome shotgun (WGS) entry which is preliminary data.</text>
</comment>
<gene>
    <name evidence="1" type="ORF">ACI1P1_00790</name>
</gene>
<keyword evidence="2" id="KW-1185">Reference proteome</keyword>
<name>A0ACC7NQI3_9BACL</name>
<accession>A0ACC7NQI3</accession>
<protein>
    <submittedName>
        <fullName evidence="1">ROK family protein</fullName>
    </submittedName>
</protein>
<evidence type="ECO:0000313" key="1">
    <source>
        <dbReference type="EMBL" id="MFM9326823.1"/>
    </source>
</evidence>
<reference evidence="1" key="1">
    <citation type="submission" date="2024-12" db="EMBL/GenBank/DDBJ databases">
        <authorList>
            <person name="Wu N."/>
        </authorList>
    </citation>
    <scope>NUCLEOTIDE SEQUENCE</scope>
    <source>
        <strain evidence="1">P15</strain>
    </source>
</reference>